<dbReference type="PANTHER" id="PTHR30055:SF234">
    <property type="entry name" value="HTH-TYPE TRANSCRIPTIONAL REGULATOR BETI"/>
    <property type="match status" value="1"/>
</dbReference>
<feature type="region of interest" description="Disordered" evidence="5">
    <location>
        <begin position="1"/>
        <end position="33"/>
    </location>
</feature>
<evidence type="ECO:0000313" key="7">
    <source>
        <dbReference type="EMBL" id="MBF9071005.1"/>
    </source>
</evidence>
<dbReference type="InterPro" id="IPR009057">
    <property type="entry name" value="Homeodomain-like_sf"/>
</dbReference>
<dbReference type="GO" id="GO:0000976">
    <property type="term" value="F:transcription cis-regulatory region binding"/>
    <property type="evidence" value="ECO:0007669"/>
    <property type="project" value="TreeGrafter"/>
</dbReference>
<sequence>MAAETEAQGPEAHGARDRGETAHPRRPMRADARRNYERLVEVATESFLANGANASLDDIAKRAGVGPGTLYRHFPTRQDLFDAVAARWSESVGAEAETFLHAEDPGMALHEWLVKLIAQIGEFRGLAAALLLTDNRKHETVGVLGETLEQLLARAQASGQVRTDVEAHEVMQLASGVSYTCSAAKTMKKRTSSPDRLVGLIMDGLRAE</sequence>
<evidence type="ECO:0000256" key="4">
    <source>
        <dbReference type="PROSITE-ProRule" id="PRU00335"/>
    </source>
</evidence>
<accession>A0A931B4D7</accession>
<keyword evidence="2 4" id="KW-0238">DNA-binding</keyword>
<dbReference type="GO" id="GO:0003700">
    <property type="term" value="F:DNA-binding transcription factor activity"/>
    <property type="evidence" value="ECO:0007669"/>
    <property type="project" value="TreeGrafter"/>
</dbReference>
<evidence type="ECO:0000256" key="3">
    <source>
        <dbReference type="ARBA" id="ARBA00023163"/>
    </source>
</evidence>
<name>A0A931B4D7_9ACTN</name>
<dbReference type="SUPFAM" id="SSF46689">
    <property type="entry name" value="Homeodomain-like"/>
    <property type="match status" value="1"/>
</dbReference>
<dbReference type="InterPro" id="IPR049445">
    <property type="entry name" value="TetR_SbtR-like_C"/>
</dbReference>
<proteinExistence type="predicted"/>
<dbReference type="InterPro" id="IPR036271">
    <property type="entry name" value="Tet_transcr_reg_TetR-rel_C_sf"/>
</dbReference>
<keyword evidence="3" id="KW-0804">Transcription</keyword>
<dbReference type="Pfam" id="PF00440">
    <property type="entry name" value="TetR_N"/>
    <property type="match status" value="1"/>
</dbReference>
<gene>
    <name evidence="7" type="ORF">I2501_23595</name>
</gene>
<evidence type="ECO:0000256" key="2">
    <source>
        <dbReference type="ARBA" id="ARBA00023125"/>
    </source>
</evidence>
<evidence type="ECO:0000313" key="8">
    <source>
        <dbReference type="Proteomes" id="UP000657385"/>
    </source>
</evidence>
<feature type="compositionally biased region" description="Basic and acidic residues" evidence="5">
    <location>
        <begin position="13"/>
        <end position="33"/>
    </location>
</feature>
<comment type="caution">
    <text evidence="7">The sequence shown here is derived from an EMBL/GenBank/DDBJ whole genome shotgun (WGS) entry which is preliminary data.</text>
</comment>
<dbReference type="PANTHER" id="PTHR30055">
    <property type="entry name" value="HTH-TYPE TRANSCRIPTIONAL REGULATOR RUTR"/>
    <property type="match status" value="1"/>
</dbReference>
<dbReference type="InterPro" id="IPR001647">
    <property type="entry name" value="HTH_TetR"/>
</dbReference>
<dbReference type="RefSeq" id="WP_196196167.1">
    <property type="nucleotide sequence ID" value="NZ_JADPRT010000010.1"/>
</dbReference>
<dbReference type="PRINTS" id="PR00455">
    <property type="entry name" value="HTHTETR"/>
</dbReference>
<feature type="domain" description="HTH tetR-type" evidence="6">
    <location>
        <begin position="33"/>
        <end position="92"/>
    </location>
</feature>
<dbReference type="Pfam" id="PF21597">
    <property type="entry name" value="TetR_C_43"/>
    <property type="match status" value="1"/>
</dbReference>
<dbReference type="AlphaFoldDB" id="A0A931B4D7"/>
<dbReference type="SUPFAM" id="SSF48498">
    <property type="entry name" value="Tetracyclin repressor-like, C-terminal domain"/>
    <property type="match status" value="1"/>
</dbReference>
<dbReference type="Gene3D" id="1.10.357.10">
    <property type="entry name" value="Tetracycline Repressor, domain 2"/>
    <property type="match status" value="1"/>
</dbReference>
<dbReference type="EMBL" id="JADPRT010000010">
    <property type="protein sequence ID" value="MBF9071005.1"/>
    <property type="molecule type" value="Genomic_DNA"/>
</dbReference>
<evidence type="ECO:0000256" key="1">
    <source>
        <dbReference type="ARBA" id="ARBA00023015"/>
    </source>
</evidence>
<dbReference type="PROSITE" id="PS50977">
    <property type="entry name" value="HTH_TETR_2"/>
    <property type="match status" value="1"/>
</dbReference>
<dbReference type="InterPro" id="IPR050109">
    <property type="entry name" value="HTH-type_TetR-like_transc_reg"/>
</dbReference>
<protein>
    <submittedName>
        <fullName evidence="7">TetR/AcrR family transcriptional regulator</fullName>
    </submittedName>
</protein>
<keyword evidence="1" id="KW-0805">Transcription regulation</keyword>
<dbReference type="Proteomes" id="UP000657385">
    <property type="component" value="Unassembled WGS sequence"/>
</dbReference>
<keyword evidence="8" id="KW-1185">Reference proteome</keyword>
<feature type="DNA-binding region" description="H-T-H motif" evidence="4">
    <location>
        <begin position="55"/>
        <end position="74"/>
    </location>
</feature>
<evidence type="ECO:0000259" key="6">
    <source>
        <dbReference type="PROSITE" id="PS50977"/>
    </source>
</evidence>
<reference evidence="7" key="1">
    <citation type="submission" date="2020-11" db="EMBL/GenBank/DDBJ databases">
        <title>Isolation and identification of active actinomycetes.</title>
        <authorList>
            <person name="Yu B."/>
        </authorList>
    </citation>
    <scope>NUCLEOTIDE SEQUENCE</scope>
    <source>
        <strain evidence="7">NEAU-YB345</strain>
    </source>
</reference>
<organism evidence="7 8">
    <name type="scientific">Streptacidiphilus fuscans</name>
    <dbReference type="NCBI Taxonomy" id="2789292"/>
    <lineage>
        <taxon>Bacteria</taxon>
        <taxon>Bacillati</taxon>
        <taxon>Actinomycetota</taxon>
        <taxon>Actinomycetes</taxon>
        <taxon>Kitasatosporales</taxon>
        <taxon>Streptomycetaceae</taxon>
        <taxon>Streptacidiphilus</taxon>
    </lineage>
</organism>
<evidence type="ECO:0000256" key="5">
    <source>
        <dbReference type="SAM" id="MobiDB-lite"/>
    </source>
</evidence>